<keyword evidence="1" id="KW-0472">Membrane</keyword>
<gene>
    <name evidence="2" type="ORF">CS347_15620</name>
</gene>
<keyword evidence="1" id="KW-0812">Transmembrane</keyword>
<dbReference type="AlphaFoldDB" id="A0AAN1RY54"/>
<feature type="transmembrane region" description="Helical" evidence="1">
    <location>
        <begin position="64"/>
        <end position="85"/>
    </location>
</feature>
<name>A0AAN1RY54_9BORD</name>
<dbReference type="EMBL" id="CP024172">
    <property type="protein sequence ID" value="AZW18093.1"/>
    <property type="molecule type" value="Genomic_DNA"/>
</dbReference>
<keyword evidence="1" id="KW-1133">Transmembrane helix</keyword>
<evidence type="ECO:0000313" key="3">
    <source>
        <dbReference type="Proteomes" id="UP000282741"/>
    </source>
</evidence>
<proteinExistence type="predicted"/>
<evidence type="ECO:0000313" key="2">
    <source>
        <dbReference type="EMBL" id="AZW18093.1"/>
    </source>
</evidence>
<reference evidence="3" key="1">
    <citation type="submission" date="2017-10" db="EMBL/GenBank/DDBJ databases">
        <title>Whole genome sequencing of various Bordetella species.</title>
        <authorList>
            <person name="Weigand M.R."/>
            <person name="Loparev V."/>
            <person name="Peng Y."/>
            <person name="Bowden K.E."/>
            <person name="Tondella M.L."/>
            <person name="Williams M.M."/>
        </authorList>
    </citation>
    <scope>NUCLEOTIDE SEQUENCE [LARGE SCALE GENOMIC DNA]</scope>
    <source>
        <strain evidence="3">H720</strain>
    </source>
</reference>
<organism evidence="2 3">
    <name type="scientific">Bordetella hinzii</name>
    <dbReference type="NCBI Taxonomy" id="103855"/>
    <lineage>
        <taxon>Bacteria</taxon>
        <taxon>Pseudomonadati</taxon>
        <taxon>Pseudomonadota</taxon>
        <taxon>Betaproteobacteria</taxon>
        <taxon>Burkholderiales</taxon>
        <taxon>Alcaligenaceae</taxon>
        <taxon>Bordetella</taxon>
    </lineage>
</organism>
<protein>
    <submittedName>
        <fullName evidence="2">Uncharacterized protein</fullName>
    </submittedName>
</protein>
<dbReference type="RefSeq" id="WP_048940223.1">
    <property type="nucleotide sequence ID" value="NZ_CP012077.1"/>
</dbReference>
<sequence length="89" mass="9378">MTTVSLSADALLAPAAQRPCPPPRASRKPAWPFPAPAVPVPVDAGRSTGAQGDVQAKEMRRRMVWDVVMVLSWGALIPGLMWLGAAAGF</sequence>
<accession>A0AAN1RY54</accession>
<dbReference type="Proteomes" id="UP000282741">
    <property type="component" value="Chromosome"/>
</dbReference>
<evidence type="ECO:0000256" key="1">
    <source>
        <dbReference type="SAM" id="Phobius"/>
    </source>
</evidence>